<evidence type="ECO:0000256" key="1">
    <source>
        <dbReference type="SAM" id="Phobius"/>
    </source>
</evidence>
<sequence length="187" mass="19725">MRWWPFAGLAALVLLGLAVGMGSTPVDDWFQELGATHPELGRLLIFTDGVVTLTLCAVACGVAAVQRRWRLAVATVATPFLAVMAARLGKRSFGRLKDGEICYPSGHTTLAVVVVAMAVIVAGVTVWAVAAAVTAMLLGVVGQAVSYHYFTDAIGALFLGSAFVCLAVWLGKLDRCQPQGDSDHNPR</sequence>
<dbReference type="SUPFAM" id="SSF48317">
    <property type="entry name" value="Acid phosphatase/Vanadium-dependent haloperoxidase"/>
    <property type="match status" value="1"/>
</dbReference>
<dbReference type="EMBL" id="UGQM01000001">
    <property type="protein sequence ID" value="STZ41542.1"/>
    <property type="molecule type" value="Genomic_DNA"/>
</dbReference>
<keyword evidence="1" id="KW-1133">Transmembrane helix</keyword>
<organism evidence="2 3">
    <name type="scientific">Mycolicibacterium gilvum</name>
    <dbReference type="NCBI Taxonomy" id="1804"/>
    <lineage>
        <taxon>Bacteria</taxon>
        <taxon>Bacillati</taxon>
        <taxon>Actinomycetota</taxon>
        <taxon>Actinomycetes</taxon>
        <taxon>Mycobacteriales</taxon>
        <taxon>Mycobacteriaceae</taxon>
        <taxon>Mycolicibacterium</taxon>
    </lineage>
</organism>
<keyword evidence="1" id="KW-0812">Transmembrane</keyword>
<dbReference type="Gene3D" id="1.20.144.10">
    <property type="entry name" value="Phosphatidic acid phosphatase type 2/haloperoxidase"/>
    <property type="match status" value="1"/>
</dbReference>
<feature type="transmembrane region" description="Helical" evidence="1">
    <location>
        <begin position="153"/>
        <end position="171"/>
    </location>
</feature>
<keyword evidence="1" id="KW-0472">Membrane</keyword>
<evidence type="ECO:0000313" key="3">
    <source>
        <dbReference type="Proteomes" id="UP000254291"/>
    </source>
</evidence>
<accession>A0A378SFA3</accession>
<dbReference type="InterPro" id="IPR036938">
    <property type="entry name" value="PAP2/HPO_sf"/>
</dbReference>
<protein>
    <submittedName>
        <fullName evidence="2">PA-phosphatase-like phosphoesterase</fullName>
    </submittedName>
</protein>
<dbReference type="RefSeq" id="WP_115326515.1">
    <property type="nucleotide sequence ID" value="NZ_JACKST010000154.1"/>
</dbReference>
<feature type="transmembrane region" description="Helical" evidence="1">
    <location>
        <begin position="46"/>
        <end position="64"/>
    </location>
</feature>
<name>A0A378SFA3_9MYCO</name>
<dbReference type="Proteomes" id="UP000254291">
    <property type="component" value="Unassembled WGS sequence"/>
</dbReference>
<evidence type="ECO:0000313" key="2">
    <source>
        <dbReference type="EMBL" id="STZ41542.1"/>
    </source>
</evidence>
<proteinExistence type="predicted"/>
<gene>
    <name evidence="2" type="ORF">NCTC10742_00746</name>
</gene>
<reference evidence="2 3" key="1">
    <citation type="submission" date="2018-06" db="EMBL/GenBank/DDBJ databases">
        <authorList>
            <consortium name="Pathogen Informatics"/>
            <person name="Doyle S."/>
        </authorList>
    </citation>
    <scope>NUCLEOTIDE SEQUENCE [LARGE SCALE GENOMIC DNA]</scope>
    <source>
        <strain evidence="2 3">NCTC10742</strain>
    </source>
</reference>
<feature type="transmembrane region" description="Helical" evidence="1">
    <location>
        <begin position="109"/>
        <end position="141"/>
    </location>
</feature>
<dbReference type="AlphaFoldDB" id="A0A378SFA3"/>